<dbReference type="GO" id="GO:0003723">
    <property type="term" value="F:RNA binding"/>
    <property type="evidence" value="ECO:0007669"/>
    <property type="project" value="InterPro"/>
</dbReference>
<dbReference type="InterPro" id="IPR019496">
    <property type="entry name" value="NUFIP1_cons_dom"/>
</dbReference>
<dbReference type="OrthoDB" id="273070at2759"/>
<feature type="compositionally biased region" description="Polar residues" evidence="1">
    <location>
        <begin position="212"/>
        <end position="229"/>
    </location>
</feature>
<dbReference type="Gramene" id="OE9A018329T2">
    <property type="protein sequence ID" value="OE9A018329C2"/>
    <property type="gene ID" value="OE9A018329"/>
</dbReference>
<gene>
    <name evidence="3" type="ORF">OLEA9_A018329</name>
</gene>
<accession>A0A8S0S8M5</accession>
<feature type="region of interest" description="Disordered" evidence="1">
    <location>
        <begin position="322"/>
        <end position="344"/>
    </location>
</feature>
<evidence type="ECO:0000259" key="2">
    <source>
        <dbReference type="Pfam" id="PF10453"/>
    </source>
</evidence>
<dbReference type="Pfam" id="PF10453">
    <property type="entry name" value="NUFIP1"/>
    <property type="match status" value="1"/>
</dbReference>
<comment type="caution">
    <text evidence="3">The sequence shown here is derived from an EMBL/GenBank/DDBJ whole genome shotgun (WGS) entry which is preliminary data.</text>
</comment>
<feature type="compositionally biased region" description="Basic and acidic residues" evidence="1">
    <location>
        <begin position="334"/>
        <end position="344"/>
    </location>
</feature>
<keyword evidence="4" id="KW-1185">Reference proteome</keyword>
<sequence length="550" mass="62333">MRPRFNSNPYHSNQLQSHGATYSGNQQVMANPGSFCPNPLPIQHQLQMGMGMGMLNPGIPLPFANLNTGFAPSQFFPFPQGSLQNPNLNLIVLNQMNNNNNNPSQVLGSLLAQNAMNPPQFLPNGQLNLLNSMQNVNQLLQMQMQMPGCGPVISQNPNLVANGQAGPLNANGVVQQSVNGNNKSQHMPPDVTMQLHSNSPLGKTSGFPRPEWNQNSFSPGSSKPQSNLGKVNVVNKMKNGWRKSHDKNFTGNTKFDASQRGFPNTQFHHKQNKIADFKFNNENRRKGHENVNLTHSDSNKLIQVRERRAPSLNYTKQEIQQWREERRKNHPSKTKTEKKLKEDQTDPMAIDAVAKIRRQQLKEVLAKQAELGCEVAEIPSCYLSDSVQQADGRGENKRAFNKSERFQKGLNKRGRFHQNDRFSKRQRLNHDSANLHGQNNHFTKRQSVANDGSMNQCTTNKKEPSLLQKLLSSDIRRDKRHLLQAFRFMVMNSFFQEWPEKRLKFPVVIVKEPGEESKIAEEEYTQIMKHCNEDADECSKNEADVISKNS</sequence>
<proteinExistence type="predicted"/>
<evidence type="ECO:0000256" key="1">
    <source>
        <dbReference type="SAM" id="MobiDB-lite"/>
    </source>
</evidence>
<dbReference type="Proteomes" id="UP000594638">
    <property type="component" value="Unassembled WGS sequence"/>
</dbReference>
<feature type="region of interest" description="Disordered" evidence="1">
    <location>
        <begin position="202"/>
        <end position="229"/>
    </location>
</feature>
<dbReference type="GO" id="GO:0005634">
    <property type="term" value="C:nucleus"/>
    <property type="evidence" value="ECO:0007669"/>
    <property type="project" value="TreeGrafter"/>
</dbReference>
<name>A0A8S0S8M5_OLEEU</name>
<protein>
    <recommendedName>
        <fullName evidence="2">FMR1-interacting protein 1 conserved domain-containing protein</fullName>
    </recommendedName>
</protein>
<evidence type="ECO:0000313" key="3">
    <source>
        <dbReference type="EMBL" id="CAA2988492.1"/>
    </source>
</evidence>
<dbReference type="PANTHER" id="PTHR13309">
    <property type="entry name" value="NUCLEAR FRAGILE X MENTAL RETARDATION PROTEIN INTERACTING PROTEIN 1"/>
    <property type="match status" value="1"/>
</dbReference>
<organism evidence="3 4">
    <name type="scientific">Olea europaea subsp. europaea</name>
    <dbReference type="NCBI Taxonomy" id="158383"/>
    <lineage>
        <taxon>Eukaryota</taxon>
        <taxon>Viridiplantae</taxon>
        <taxon>Streptophyta</taxon>
        <taxon>Embryophyta</taxon>
        <taxon>Tracheophyta</taxon>
        <taxon>Spermatophyta</taxon>
        <taxon>Magnoliopsida</taxon>
        <taxon>eudicotyledons</taxon>
        <taxon>Gunneridae</taxon>
        <taxon>Pentapetalae</taxon>
        <taxon>asterids</taxon>
        <taxon>lamiids</taxon>
        <taxon>Lamiales</taxon>
        <taxon>Oleaceae</taxon>
        <taxon>Oleeae</taxon>
        <taxon>Olea</taxon>
    </lineage>
</organism>
<reference evidence="3 4" key="1">
    <citation type="submission" date="2019-12" db="EMBL/GenBank/DDBJ databases">
        <authorList>
            <person name="Alioto T."/>
            <person name="Alioto T."/>
            <person name="Gomez Garrido J."/>
        </authorList>
    </citation>
    <scope>NUCLEOTIDE SEQUENCE [LARGE SCALE GENOMIC DNA]</scope>
</reference>
<dbReference type="PANTHER" id="PTHR13309:SF0">
    <property type="entry name" value="FMR1-INTERACTING PROTEIN NUFIP1"/>
    <property type="match status" value="1"/>
</dbReference>
<evidence type="ECO:0000313" key="4">
    <source>
        <dbReference type="Proteomes" id="UP000594638"/>
    </source>
</evidence>
<dbReference type="InterPro" id="IPR039136">
    <property type="entry name" value="NUFIP1-like"/>
</dbReference>
<dbReference type="AlphaFoldDB" id="A0A8S0S8M5"/>
<feature type="domain" description="FMR1-interacting protein 1 conserved" evidence="2">
    <location>
        <begin position="313"/>
        <end position="345"/>
    </location>
</feature>
<dbReference type="GO" id="GO:0000492">
    <property type="term" value="P:box C/D snoRNP assembly"/>
    <property type="evidence" value="ECO:0007669"/>
    <property type="project" value="TreeGrafter"/>
</dbReference>
<dbReference type="EMBL" id="CACTIH010003998">
    <property type="protein sequence ID" value="CAA2988492.1"/>
    <property type="molecule type" value="Genomic_DNA"/>
</dbReference>